<dbReference type="Pfam" id="PF13240">
    <property type="entry name" value="Zn_Ribbon_1"/>
    <property type="match status" value="1"/>
</dbReference>
<dbReference type="EMBL" id="CP121196">
    <property type="protein sequence ID" value="XBH19727.1"/>
    <property type="molecule type" value="Genomic_DNA"/>
</dbReference>
<feature type="transmembrane region" description="Helical" evidence="1">
    <location>
        <begin position="51"/>
        <end position="72"/>
    </location>
</feature>
<protein>
    <submittedName>
        <fullName evidence="3">Zinc ribbon domain-containing protein</fullName>
    </submittedName>
</protein>
<organism evidence="3">
    <name type="scientific">Telmatobacter sp. DSM 110680</name>
    <dbReference type="NCBI Taxonomy" id="3036704"/>
    <lineage>
        <taxon>Bacteria</taxon>
        <taxon>Pseudomonadati</taxon>
        <taxon>Acidobacteriota</taxon>
        <taxon>Terriglobia</taxon>
        <taxon>Terriglobales</taxon>
        <taxon>Acidobacteriaceae</taxon>
        <taxon>Telmatobacter</taxon>
    </lineage>
</organism>
<dbReference type="AlphaFoldDB" id="A0AAU7DRT7"/>
<reference evidence="3" key="1">
    <citation type="submission" date="2023-03" db="EMBL/GenBank/DDBJ databases">
        <title>Edaphobacter sp.</title>
        <authorList>
            <person name="Huber K.J."/>
            <person name="Papendorf J."/>
            <person name="Pilke C."/>
            <person name="Bunk B."/>
            <person name="Sproeer C."/>
            <person name="Pester M."/>
        </authorList>
    </citation>
    <scope>NUCLEOTIDE SEQUENCE</scope>
    <source>
        <strain evidence="3">DSM 110680</strain>
    </source>
</reference>
<evidence type="ECO:0000313" key="3">
    <source>
        <dbReference type="EMBL" id="XBH19727.1"/>
    </source>
</evidence>
<proteinExistence type="predicted"/>
<keyword evidence="1" id="KW-0472">Membrane</keyword>
<name>A0AAU7DRT7_9BACT</name>
<dbReference type="RefSeq" id="WP_348264948.1">
    <property type="nucleotide sequence ID" value="NZ_CP121196.1"/>
</dbReference>
<keyword evidence="1" id="KW-0812">Transmembrane</keyword>
<accession>A0AAU7DRT7</accession>
<gene>
    <name evidence="3" type="ORF">P8935_10520</name>
</gene>
<feature type="transmembrane region" description="Helical" evidence="1">
    <location>
        <begin position="92"/>
        <end position="117"/>
    </location>
</feature>
<sequence>MYCSKCGAENSQGTSFCSRCGHPTASLLDTQPAEAAELNKYQLTIRRLSRYWYLFAGLNLVLGAMGLFAVQTGISMHVGPWEPWPHPYLWDWVLVGGMGWTLLTLRVAFAVASGWGLSRLTDWSRVVTLVAAGFAFLDFPIGFALAIYTFCVLHGKHHGHLFSRLGVNRMAIGIR</sequence>
<dbReference type="InterPro" id="IPR026870">
    <property type="entry name" value="Zinc_ribbon_dom"/>
</dbReference>
<feature type="transmembrane region" description="Helical" evidence="1">
    <location>
        <begin position="129"/>
        <end position="155"/>
    </location>
</feature>
<evidence type="ECO:0000259" key="2">
    <source>
        <dbReference type="Pfam" id="PF13240"/>
    </source>
</evidence>
<evidence type="ECO:0000256" key="1">
    <source>
        <dbReference type="SAM" id="Phobius"/>
    </source>
</evidence>
<keyword evidence="1" id="KW-1133">Transmembrane helix</keyword>
<feature type="domain" description="Zinc-ribbon" evidence="2">
    <location>
        <begin position="2"/>
        <end position="23"/>
    </location>
</feature>